<dbReference type="EMBL" id="FOSZ01000005">
    <property type="protein sequence ID" value="SFL09622.1"/>
    <property type="molecule type" value="Genomic_DNA"/>
</dbReference>
<gene>
    <name evidence="1" type="ORF">SAMN04488036_10510</name>
</gene>
<dbReference type="OrthoDB" id="9822439at2"/>
<evidence type="ECO:0000313" key="2">
    <source>
        <dbReference type="Proteomes" id="UP000198851"/>
    </source>
</evidence>
<name>A0A1I4EV84_9RHOB</name>
<dbReference type="RefSeq" id="WP_093324173.1">
    <property type="nucleotide sequence ID" value="NZ_FOSZ01000005.1"/>
</dbReference>
<dbReference type="Proteomes" id="UP000198851">
    <property type="component" value="Unassembled WGS sequence"/>
</dbReference>
<dbReference type="STRING" id="1280847.SAMN04488036_10510"/>
<accession>A0A1I4EV84</accession>
<proteinExistence type="predicted"/>
<organism evidence="1 2">
    <name type="scientific">Shimia haliotis</name>
    <dbReference type="NCBI Taxonomy" id="1280847"/>
    <lineage>
        <taxon>Bacteria</taxon>
        <taxon>Pseudomonadati</taxon>
        <taxon>Pseudomonadota</taxon>
        <taxon>Alphaproteobacteria</taxon>
        <taxon>Rhodobacterales</taxon>
        <taxon>Roseobacteraceae</taxon>
    </lineage>
</organism>
<keyword evidence="2" id="KW-1185">Reference proteome</keyword>
<dbReference type="AlphaFoldDB" id="A0A1I4EV84"/>
<sequence>MALVALNAPEFSGISIDPDYISENTLRALLADTPPERSDEEGTPFSALLETGADRETAISAVRDAVAKGFMEEEFTGLMTEHDGATSAEALFDDFAQDYRALPPIEETMAKLDAQNAGLSDAFVLETNGDQVTLMIDGEARLEMSAAMARAKGLDKMVALIRLCLDVIALAFALLDIPVAKDYKWAKELANSLSKYKKWVDDADDYFTQFEDAYNIYKNARDKAVSENLRGASKKKAFAEAAKTFATGLLKTLKWLANKGWKLLKALIKLIFSNWRAIAKALVDIALAAIEWAGAGAHKVAKAVANAIKCALAVLDDVDAWRAA</sequence>
<evidence type="ECO:0000313" key="1">
    <source>
        <dbReference type="EMBL" id="SFL09622.1"/>
    </source>
</evidence>
<reference evidence="2" key="1">
    <citation type="submission" date="2016-10" db="EMBL/GenBank/DDBJ databases">
        <authorList>
            <person name="Varghese N."/>
            <person name="Submissions S."/>
        </authorList>
    </citation>
    <scope>NUCLEOTIDE SEQUENCE [LARGE SCALE GENOMIC DNA]</scope>
    <source>
        <strain evidence="2">DSM 28453</strain>
    </source>
</reference>
<protein>
    <submittedName>
        <fullName evidence="1">Uncharacterized protein</fullName>
    </submittedName>
</protein>